<feature type="domain" description="HD" evidence="1">
    <location>
        <begin position="48"/>
        <end position="128"/>
    </location>
</feature>
<gene>
    <name evidence="2" type="ORF">GA0074695_1520</name>
</gene>
<evidence type="ECO:0000313" key="2">
    <source>
        <dbReference type="EMBL" id="SCE84006.1"/>
    </source>
</evidence>
<organism evidence="2 3">
    <name type="scientific">Micromonospora viridifaciens</name>
    <dbReference type="NCBI Taxonomy" id="1881"/>
    <lineage>
        <taxon>Bacteria</taxon>
        <taxon>Bacillati</taxon>
        <taxon>Actinomycetota</taxon>
        <taxon>Actinomycetes</taxon>
        <taxon>Micromonosporales</taxon>
        <taxon>Micromonosporaceae</taxon>
        <taxon>Micromonospora</taxon>
    </lineage>
</organism>
<dbReference type="Pfam" id="PF01966">
    <property type="entry name" value="HD"/>
    <property type="match status" value="1"/>
</dbReference>
<keyword evidence="3" id="KW-1185">Reference proteome</keyword>
<dbReference type="AlphaFoldDB" id="A0A1C4VJ67"/>
<sequence>MPPGITVGAVTSAALRHALTDPGEPVLRFLPDHVNELLAALDAPPRLAAHLRAVHDVACQLAEALAQQCPQLAFDASAVLYGAATHDIGKTLHTDELSAPGSAHEPAGYQLLLQHGIDPALARFARTHAS</sequence>
<evidence type="ECO:0000259" key="1">
    <source>
        <dbReference type="Pfam" id="PF01966"/>
    </source>
</evidence>
<name>A0A1C4VJ67_MICVI</name>
<evidence type="ECO:0000313" key="3">
    <source>
        <dbReference type="Proteomes" id="UP000198242"/>
    </source>
</evidence>
<dbReference type="SUPFAM" id="SSF109604">
    <property type="entry name" value="HD-domain/PDEase-like"/>
    <property type="match status" value="1"/>
</dbReference>
<reference evidence="3" key="1">
    <citation type="submission" date="2016-06" db="EMBL/GenBank/DDBJ databases">
        <authorList>
            <person name="Varghese N."/>
            <person name="Submissions Spin"/>
        </authorList>
    </citation>
    <scope>NUCLEOTIDE SEQUENCE [LARGE SCALE GENOMIC DNA]</scope>
    <source>
        <strain evidence="3">DSM 43909</strain>
    </source>
</reference>
<dbReference type="EMBL" id="LT607411">
    <property type="protein sequence ID" value="SCE84006.1"/>
    <property type="molecule type" value="Genomic_DNA"/>
</dbReference>
<dbReference type="Proteomes" id="UP000198242">
    <property type="component" value="Chromosome I"/>
</dbReference>
<accession>A0A1C4VJ67</accession>
<protein>
    <submittedName>
        <fullName evidence="2">HD domain-containing protein</fullName>
    </submittedName>
</protein>
<proteinExistence type="predicted"/>
<dbReference type="InterPro" id="IPR006674">
    <property type="entry name" value="HD_domain"/>
</dbReference>